<evidence type="ECO:0000313" key="2">
    <source>
        <dbReference type="Proteomes" id="UP001295740"/>
    </source>
</evidence>
<dbReference type="Proteomes" id="UP001295740">
    <property type="component" value="Unassembled WGS sequence"/>
</dbReference>
<protein>
    <submittedName>
        <fullName evidence="1">Uu.00g035610.m01.CDS01</fullName>
    </submittedName>
</protein>
<dbReference type="AlphaFoldDB" id="A0AAI8V4D0"/>
<dbReference type="EMBL" id="CAUWAG010000003">
    <property type="protein sequence ID" value="CAJ2500708.1"/>
    <property type="molecule type" value="Genomic_DNA"/>
</dbReference>
<gene>
    <name evidence="1" type="ORF">KHLLAP_LOCUS1176</name>
</gene>
<reference evidence="1" key="1">
    <citation type="submission" date="2023-10" db="EMBL/GenBank/DDBJ databases">
        <authorList>
            <person name="Hackl T."/>
        </authorList>
    </citation>
    <scope>NUCLEOTIDE SEQUENCE</scope>
</reference>
<evidence type="ECO:0000313" key="1">
    <source>
        <dbReference type="EMBL" id="CAJ2500708.1"/>
    </source>
</evidence>
<dbReference type="CDD" id="cd09917">
    <property type="entry name" value="F-box_SF"/>
    <property type="match status" value="1"/>
</dbReference>
<sequence>MEDGNRYRGPCLFAELPTEIKQDIFSKLDVGSVPALATASRDFYRSYDGAEGLNCHTIAVRTIGAAMLPLALATYYSRKTNWKQLAVRPDSGWEYANSLKRFTGTYLDCKATGLRIASTDFTFDMAADMVDLYNEVVFIGRLYADSPSSSLPGMQQRPSTPTELTAIHKAIYIMEISRMVLPAPNLGQILWLKHSSRLLWHCFPPWLSPLVLRIEEVLRTQTTKVFTRARKSCSYPKLANWVRFGLTRAWFSTNGIRGTQRILTRNDKRFVVSSIVKGARGMSALDYRYTFHHGDGLDWFDLVPAKSFTVSLDAQHLLDSYPEKDTGLRDYWFFLFLNKVLDGNIFNNESLPSLMGGTRGGICFDRARLDELLPGVVPSMEEMAEVTKDMTTDYAGEG</sequence>
<organism evidence="1 2">
    <name type="scientific">Anthostomella pinea</name>
    <dbReference type="NCBI Taxonomy" id="933095"/>
    <lineage>
        <taxon>Eukaryota</taxon>
        <taxon>Fungi</taxon>
        <taxon>Dikarya</taxon>
        <taxon>Ascomycota</taxon>
        <taxon>Pezizomycotina</taxon>
        <taxon>Sordariomycetes</taxon>
        <taxon>Xylariomycetidae</taxon>
        <taxon>Xylariales</taxon>
        <taxon>Xylariaceae</taxon>
        <taxon>Anthostomella</taxon>
    </lineage>
</organism>
<keyword evidence="2" id="KW-1185">Reference proteome</keyword>
<proteinExistence type="predicted"/>
<name>A0AAI8V4D0_9PEZI</name>
<accession>A0AAI8V4D0</accession>
<comment type="caution">
    <text evidence="1">The sequence shown here is derived from an EMBL/GenBank/DDBJ whole genome shotgun (WGS) entry which is preliminary data.</text>
</comment>